<dbReference type="PRINTS" id="PR01011">
    <property type="entry name" value="GLUTPROXDASE"/>
</dbReference>
<dbReference type="InterPro" id="IPR036249">
    <property type="entry name" value="Thioredoxin-like_sf"/>
</dbReference>
<dbReference type="InterPro" id="IPR029759">
    <property type="entry name" value="GPX_AS"/>
</dbReference>
<sequence>MSLYDFSFRRIDGVEQALSAYRGKVMLLVNTASQCGFTPQYAGLESLHRRFAEQGLAVIGFPCNQFGGQEPGGALEIGAFCEKNYGVDFTMADKIDVNGRAAHPLWRYLKHQKPGLLGKPIRWNFSKFLIDRQGRVVARFAPFTRPEKLASRIEALLK</sequence>
<evidence type="ECO:0000313" key="9">
    <source>
        <dbReference type="Proteomes" id="UP000180280"/>
    </source>
</evidence>
<gene>
    <name evidence="7" type="ORF">BI344_09585</name>
    <name evidence="6" type="ORF">BI347_05845</name>
</gene>
<dbReference type="InterPro" id="IPR000889">
    <property type="entry name" value="Glutathione_peroxidase"/>
</dbReference>
<dbReference type="PANTHER" id="PTHR11592:SF78">
    <property type="entry name" value="GLUTATHIONE PEROXIDASE"/>
    <property type="match status" value="1"/>
</dbReference>
<dbReference type="InterPro" id="IPR029760">
    <property type="entry name" value="GPX_CS"/>
</dbReference>
<evidence type="ECO:0000256" key="5">
    <source>
        <dbReference type="RuleBase" id="RU000499"/>
    </source>
</evidence>
<dbReference type="CDD" id="cd00340">
    <property type="entry name" value="GSH_Peroxidase"/>
    <property type="match status" value="1"/>
</dbReference>
<dbReference type="STRING" id="1903179.BI347_05845"/>
<dbReference type="Pfam" id="PF00255">
    <property type="entry name" value="GSHPx"/>
    <property type="match status" value="1"/>
</dbReference>
<accession>A0A1S1X176</accession>
<dbReference type="PROSITE" id="PS51355">
    <property type="entry name" value="GLUTATHIONE_PEROXID_3"/>
    <property type="match status" value="1"/>
</dbReference>
<dbReference type="PROSITE" id="PS00763">
    <property type="entry name" value="GLUTATHIONE_PEROXID_2"/>
    <property type="match status" value="1"/>
</dbReference>
<dbReference type="SUPFAM" id="SSF52833">
    <property type="entry name" value="Thioredoxin-like"/>
    <property type="match status" value="1"/>
</dbReference>
<evidence type="ECO:0000256" key="1">
    <source>
        <dbReference type="ARBA" id="ARBA00006926"/>
    </source>
</evidence>
<dbReference type="PANTHER" id="PTHR11592">
    <property type="entry name" value="GLUTATHIONE PEROXIDASE"/>
    <property type="match status" value="1"/>
</dbReference>
<dbReference type="PIRSF" id="PIRSF000303">
    <property type="entry name" value="Glutathion_perox"/>
    <property type="match status" value="1"/>
</dbReference>
<protein>
    <recommendedName>
        <fullName evidence="5">Glutathione peroxidase</fullName>
    </recommendedName>
</protein>
<evidence type="ECO:0000313" key="7">
    <source>
        <dbReference type="EMBL" id="OHX19359.1"/>
    </source>
</evidence>
<evidence type="ECO:0000256" key="4">
    <source>
        <dbReference type="PIRSR" id="PIRSR000303-1"/>
    </source>
</evidence>
<evidence type="ECO:0000256" key="2">
    <source>
        <dbReference type="ARBA" id="ARBA00022559"/>
    </source>
</evidence>
<reference evidence="8 9" key="1">
    <citation type="submission" date="2016-09" db="EMBL/GenBank/DDBJ databases">
        <title>Chromobacterium muskegensis sp. nov., an insecticidal bacterium isolated from Sphagnum bogs.</title>
        <authorList>
            <person name="Sparks M.E."/>
            <person name="Blackburn M.B."/>
            <person name="Gundersen-Rindal D.E."/>
            <person name="Mitchell A."/>
            <person name="Farrar R."/>
            <person name="Kuhar D."/>
        </authorList>
    </citation>
    <scope>NUCLEOTIDE SEQUENCE [LARGE SCALE GENOMIC DNA]</scope>
    <source>
        <strain evidence="7 9">14B-1</strain>
        <strain evidence="6 8">37-2</strain>
    </source>
</reference>
<feature type="active site" evidence="4">
    <location>
        <position position="35"/>
    </location>
</feature>
<dbReference type="Proteomes" id="UP000180280">
    <property type="component" value="Unassembled WGS sequence"/>
</dbReference>
<keyword evidence="2 5" id="KW-0575">Peroxidase</keyword>
<dbReference type="EMBL" id="MKCT01000039">
    <property type="protein sequence ID" value="OHX19359.1"/>
    <property type="molecule type" value="Genomic_DNA"/>
</dbReference>
<dbReference type="OrthoDB" id="9785502at2"/>
<dbReference type="GO" id="GO:0004601">
    <property type="term" value="F:peroxidase activity"/>
    <property type="evidence" value="ECO:0007669"/>
    <property type="project" value="UniProtKB-KW"/>
</dbReference>
<comment type="similarity">
    <text evidence="1 5">Belongs to the glutathione peroxidase family.</text>
</comment>
<evidence type="ECO:0000256" key="3">
    <source>
        <dbReference type="ARBA" id="ARBA00023002"/>
    </source>
</evidence>
<dbReference type="Proteomes" id="UP000180088">
    <property type="component" value="Unassembled WGS sequence"/>
</dbReference>
<keyword evidence="3 5" id="KW-0560">Oxidoreductase</keyword>
<dbReference type="GO" id="GO:0034599">
    <property type="term" value="P:cellular response to oxidative stress"/>
    <property type="evidence" value="ECO:0007669"/>
    <property type="project" value="TreeGrafter"/>
</dbReference>
<dbReference type="RefSeq" id="WP_071113721.1">
    <property type="nucleotide sequence ID" value="NZ_MKCS01000001.1"/>
</dbReference>
<dbReference type="EMBL" id="MKCS01000001">
    <property type="protein sequence ID" value="OHX13088.1"/>
    <property type="molecule type" value="Genomic_DNA"/>
</dbReference>
<comment type="caution">
    <text evidence="6">The sequence shown here is derived from an EMBL/GenBank/DDBJ whole genome shotgun (WGS) entry which is preliminary data.</text>
</comment>
<evidence type="ECO:0000313" key="8">
    <source>
        <dbReference type="Proteomes" id="UP000180088"/>
    </source>
</evidence>
<dbReference type="PROSITE" id="PS00460">
    <property type="entry name" value="GLUTATHIONE_PEROXID_1"/>
    <property type="match status" value="1"/>
</dbReference>
<keyword evidence="9" id="KW-1185">Reference proteome</keyword>
<proteinExistence type="inferred from homology"/>
<dbReference type="FunFam" id="3.40.30.10:FF:000010">
    <property type="entry name" value="Glutathione peroxidase"/>
    <property type="match status" value="1"/>
</dbReference>
<organism evidence="6 8">
    <name type="scientific">Chromobacterium sphagni</name>
    <dbReference type="NCBI Taxonomy" id="1903179"/>
    <lineage>
        <taxon>Bacteria</taxon>
        <taxon>Pseudomonadati</taxon>
        <taxon>Pseudomonadota</taxon>
        <taxon>Betaproteobacteria</taxon>
        <taxon>Neisseriales</taxon>
        <taxon>Chromobacteriaceae</taxon>
        <taxon>Chromobacterium</taxon>
    </lineage>
</organism>
<dbReference type="Gene3D" id="3.40.30.10">
    <property type="entry name" value="Glutaredoxin"/>
    <property type="match status" value="1"/>
</dbReference>
<name>A0A1S1X176_9NEIS</name>
<dbReference type="AlphaFoldDB" id="A0A1S1X176"/>
<evidence type="ECO:0000313" key="6">
    <source>
        <dbReference type="EMBL" id="OHX13088.1"/>
    </source>
</evidence>